<keyword evidence="10" id="KW-0472">Membrane</keyword>
<keyword evidence="9" id="KW-1133">Transmembrane helix</keyword>
<evidence type="ECO:0000256" key="11">
    <source>
        <dbReference type="ARBA" id="ARBA00023180"/>
    </source>
</evidence>
<dbReference type="FunFam" id="1.10.510.10:FF:000590">
    <property type="entry name" value="PR5-like receptor kinase"/>
    <property type="match status" value="1"/>
</dbReference>
<feature type="binding site" evidence="12">
    <location>
        <position position="335"/>
    </location>
    <ligand>
        <name>ATP</name>
        <dbReference type="ChEBI" id="CHEBI:30616"/>
    </ligand>
</feature>
<evidence type="ECO:0000313" key="14">
    <source>
        <dbReference type="EMBL" id="EXB81103.1"/>
    </source>
</evidence>
<keyword evidence="6 12" id="KW-0547">Nucleotide-binding</keyword>
<evidence type="ECO:0000256" key="6">
    <source>
        <dbReference type="ARBA" id="ARBA00022741"/>
    </source>
</evidence>
<dbReference type="STRING" id="981085.W9RBR9"/>
<dbReference type="PANTHER" id="PTHR27009">
    <property type="entry name" value="RUST RESISTANCE KINASE LR10-RELATED"/>
    <property type="match status" value="1"/>
</dbReference>
<dbReference type="Proteomes" id="UP000030645">
    <property type="component" value="Unassembled WGS sequence"/>
</dbReference>
<reference evidence="15" key="1">
    <citation type="submission" date="2013-01" db="EMBL/GenBank/DDBJ databases">
        <title>Draft Genome Sequence of a Mulberry Tree, Morus notabilis C.K. Schneid.</title>
        <authorList>
            <person name="He N."/>
            <person name="Zhao S."/>
        </authorList>
    </citation>
    <scope>NUCLEOTIDE SEQUENCE</scope>
</reference>
<protein>
    <submittedName>
        <fullName evidence="14">Putative receptor-like protein kinase</fullName>
    </submittedName>
</protein>
<dbReference type="Gene3D" id="1.10.510.10">
    <property type="entry name" value="Transferase(Phosphotransferase) domain 1"/>
    <property type="match status" value="1"/>
</dbReference>
<dbReference type="PROSITE" id="PS00107">
    <property type="entry name" value="PROTEIN_KINASE_ATP"/>
    <property type="match status" value="1"/>
</dbReference>
<evidence type="ECO:0000256" key="10">
    <source>
        <dbReference type="ARBA" id="ARBA00023136"/>
    </source>
</evidence>
<evidence type="ECO:0000256" key="5">
    <source>
        <dbReference type="ARBA" id="ARBA00022729"/>
    </source>
</evidence>
<keyword evidence="15" id="KW-1185">Reference proteome</keyword>
<evidence type="ECO:0000256" key="4">
    <source>
        <dbReference type="ARBA" id="ARBA00022692"/>
    </source>
</evidence>
<keyword evidence="7 14" id="KW-0418">Kinase</keyword>
<feature type="domain" description="Protein kinase" evidence="13">
    <location>
        <begin position="307"/>
        <end position="587"/>
    </location>
</feature>
<keyword evidence="11" id="KW-0325">Glycoprotein</keyword>
<evidence type="ECO:0000256" key="1">
    <source>
        <dbReference type="ARBA" id="ARBA00004479"/>
    </source>
</evidence>
<evidence type="ECO:0000256" key="12">
    <source>
        <dbReference type="PROSITE-ProRule" id="PRU10141"/>
    </source>
</evidence>
<keyword evidence="3" id="KW-0808">Transferase</keyword>
<dbReference type="Pfam" id="PF00069">
    <property type="entry name" value="Pkinase"/>
    <property type="match status" value="1"/>
</dbReference>
<dbReference type="GO" id="GO:0004674">
    <property type="term" value="F:protein serine/threonine kinase activity"/>
    <property type="evidence" value="ECO:0007669"/>
    <property type="project" value="UniProtKB-KW"/>
</dbReference>
<evidence type="ECO:0000256" key="3">
    <source>
        <dbReference type="ARBA" id="ARBA00022679"/>
    </source>
</evidence>
<keyword evidence="2" id="KW-0723">Serine/threonine-protein kinase</keyword>
<evidence type="ECO:0000256" key="8">
    <source>
        <dbReference type="ARBA" id="ARBA00022840"/>
    </source>
</evidence>
<dbReference type="SMART" id="SM00220">
    <property type="entry name" value="S_TKc"/>
    <property type="match status" value="1"/>
</dbReference>
<proteinExistence type="predicted"/>
<dbReference type="InterPro" id="IPR017441">
    <property type="entry name" value="Protein_kinase_ATP_BS"/>
</dbReference>
<evidence type="ECO:0000256" key="7">
    <source>
        <dbReference type="ARBA" id="ARBA00022777"/>
    </source>
</evidence>
<dbReference type="AlphaFoldDB" id="W9RBR9"/>
<dbReference type="InterPro" id="IPR011009">
    <property type="entry name" value="Kinase-like_dom_sf"/>
</dbReference>
<evidence type="ECO:0000256" key="9">
    <source>
        <dbReference type="ARBA" id="ARBA00022989"/>
    </source>
</evidence>
<evidence type="ECO:0000256" key="2">
    <source>
        <dbReference type="ARBA" id="ARBA00022527"/>
    </source>
</evidence>
<organism evidence="14 15">
    <name type="scientific">Morus notabilis</name>
    <dbReference type="NCBI Taxonomy" id="981085"/>
    <lineage>
        <taxon>Eukaryota</taxon>
        <taxon>Viridiplantae</taxon>
        <taxon>Streptophyta</taxon>
        <taxon>Embryophyta</taxon>
        <taxon>Tracheophyta</taxon>
        <taxon>Spermatophyta</taxon>
        <taxon>Magnoliopsida</taxon>
        <taxon>eudicotyledons</taxon>
        <taxon>Gunneridae</taxon>
        <taxon>Pentapetalae</taxon>
        <taxon>rosids</taxon>
        <taxon>fabids</taxon>
        <taxon>Rosales</taxon>
        <taxon>Moraceae</taxon>
        <taxon>Moreae</taxon>
        <taxon>Morus</taxon>
    </lineage>
</organism>
<dbReference type="FunFam" id="3.30.200.20:FF:000178">
    <property type="entry name" value="serine/threonine-protein kinase PBS1-like"/>
    <property type="match status" value="1"/>
</dbReference>
<dbReference type="EMBL" id="KE344832">
    <property type="protein sequence ID" value="EXB81103.1"/>
    <property type="molecule type" value="Genomic_DNA"/>
</dbReference>
<dbReference type="InterPro" id="IPR008271">
    <property type="entry name" value="Ser/Thr_kinase_AS"/>
</dbReference>
<dbReference type="GO" id="GO:0005524">
    <property type="term" value="F:ATP binding"/>
    <property type="evidence" value="ECO:0007669"/>
    <property type="project" value="UniProtKB-UniRule"/>
</dbReference>
<keyword evidence="14" id="KW-0675">Receptor</keyword>
<dbReference type="Gene3D" id="3.30.200.20">
    <property type="entry name" value="Phosphorylase Kinase, domain 1"/>
    <property type="match status" value="1"/>
</dbReference>
<gene>
    <name evidence="14" type="ORF">L484_014035</name>
</gene>
<sequence>MLDQTDGGKYYVKAINYDNYTIRVASADVQQDDCSSIPSMSFYSPYPFEKEIRFENSSVLQISVLIMFLSCRKPAVSPSYIDTAPCINSSSLFPENEGNNYSYVVYANGFKFSDLEESCQVYNSAFVSPPPKGKKKSTSYKDIHNELVYGFELSWVDAFAEEDTCPPCYVNETSNQVHCTSCSQPIDWFEETLTKIGYKIGDTCDSSWKCLHIPQLIAAAYYYTIGLLLEKMEWKFGDPWHSVEMQFVVTLLTPRTIAGISFLIGLGIYKWRRRHLSIYKSIEEFLQSHNNLMPIRYSYSEVRKMTKGFKTKLGEGGFGCVFKGKLRSGRFVAIKMLGKSKASGQDFVNEVATIGRIHHINVVRLIGFCVEGSKRALVYDFMPNGSLEKYIFLREGTSCSLSFEKIFDISLGIARGIEYLHRGCDMQILHFDIKPHNILLDENFIPKISDFGLARPCPLDNSIVSLTAARGTIGYMAPELYYRNIGGVSHKADVYSFGMLLMEMANRRKNLNADAENSSQIYFPLWIYDQFDQGKDLEIMEDAAEEELKMIKRMIIVGLWCIQLKPCDRSPFHERSYRDAGNRHRTLANASKTLPISSREP</sequence>
<dbReference type="InterPro" id="IPR000719">
    <property type="entry name" value="Prot_kinase_dom"/>
</dbReference>
<dbReference type="SUPFAM" id="SSF56112">
    <property type="entry name" value="Protein kinase-like (PK-like)"/>
    <property type="match status" value="1"/>
</dbReference>
<accession>W9RBR9</accession>
<keyword evidence="5" id="KW-0732">Signal</keyword>
<keyword evidence="8 12" id="KW-0067">ATP-binding</keyword>
<name>W9RBR9_9ROSA</name>
<comment type="subcellular location">
    <subcellularLocation>
        <location evidence="1">Membrane</location>
        <topology evidence="1">Single-pass type I membrane protein</topology>
    </subcellularLocation>
</comment>
<dbReference type="eggNOG" id="KOG1187">
    <property type="taxonomic scope" value="Eukaryota"/>
</dbReference>
<evidence type="ECO:0000313" key="15">
    <source>
        <dbReference type="Proteomes" id="UP000030645"/>
    </source>
</evidence>
<dbReference type="InterPro" id="IPR045874">
    <property type="entry name" value="LRK10/LRL21-25-like"/>
</dbReference>
<dbReference type="PROSITE" id="PS00108">
    <property type="entry name" value="PROTEIN_KINASE_ST"/>
    <property type="match status" value="1"/>
</dbReference>
<evidence type="ECO:0000259" key="13">
    <source>
        <dbReference type="PROSITE" id="PS50011"/>
    </source>
</evidence>
<dbReference type="PROSITE" id="PS50011">
    <property type="entry name" value="PROTEIN_KINASE_DOM"/>
    <property type="match status" value="1"/>
</dbReference>
<dbReference type="GO" id="GO:0016020">
    <property type="term" value="C:membrane"/>
    <property type="evidence" value="ECO:0007669"/>
    <property type="project" value="UniProtKB-SubCell"/>
</dbReference>
<keyword evidence="4" id="KW-0812">Transmembrane</keyword>